<proteinExistence type="predicted"/>
<gene>
    <name evidence="3" type="ORF">LTR77_002234</name>
</gene>
<protein>
    <recommendedName>
        <fullName evidence="2">GH64 domain-containing protein</fullName>
    </recommendedName>
</protein>
<comment type="caution">
    <text evidence="3">The sequence shown here is derived from an EMBL/GenBank/DDBJ whole genome shotgun (WGS) entry which is preliminary data.</text>
</comment>
<dbReference type="InterPro" id="IPR037398">
    <property type="entry name" value="Glyco_hydro_64_fam"/>
</dbReference>
<dbReference type="RefSeq" id="XP_064662248.1">
    <property type="nucleotide sequence ID" value="XM_064799493.1"/>
</dbReference>
<dbReference type="AlphaFoldDB" id="A0AAV9PIW1"/>
<dbReference type="InterPro" id="IPR042517">
    <property type="entry name" value="Glyco_hydro_64_N_2"/>
</dbReference>
<evidence type="ECO:0000256" key="1">
    <source>
        <dbReference type="SAM" id="MobiDB-lite"/>
    </source>
</evidence>
<dbReference type="GeneID" id="89923581"/>
<dbReference type="InterPro" id="IPR037176">
    <property type="entry name" value="Osmotin/thaumatin-like_sf"/>
</dbReference>
<dbReference type="Pfam" id="PF16483">
    <property type="entry name" value="Glyco_hydro_64"/>
    <property type="match status" value="1"/>
</dbReference>
<evidence type="ECO:0000259" key="2">
    <source>
        <dbReference type="PROSITE" id="PS52006"/>
    </source>
</evidence>
<dbReference type="Gene3D" id="3.30.920.50">
    <property type="entry name" value="Beta-1,3-glucanase, C-terminal domain"/>
    <property type="match status" value="1"/>
</dbReference>
<evidence type="ECO:0000313" key="3">
    <source>
        <dbReference type="EMBL" id="KAK5173553.1"/>
    </source>
</evidence>
<feature type="domain" description="GH64" evidence="2">
    <location>
        <begin position="237"/>
        <end position="598"/>
    </location>
</feature>
<feature type="region of interest" description="Disordered" evidence="1">
    <location>
        <begin position="1"/>
        <end position="236"/>
    </location>
</feature>
<feature type="compositionally biased region" description="Polar residues" evidence="1">
    <location>
        <begin position="72"/>
        <end position="84"/>
    </location>
</feature>
<name>A0AAV9PIW1_9PEZI</name>
<feature type="compositionally biased region" description="Low complexity" evidence="1">
    <location>
        <begin position="85"/>
        <end position="144"/>
    </location>
</feature>
<accession>A0AAV9PIW1</accession>
<dbReference type="Gene3D" id="2.60.110.10">
    <property type="entry name" value="Thaumatin"/>
    <property type="match status" value="1"/>
</dbReference>
<feature type="compositionally biased region" description="Low complexity" evidence="1">
    <location>
        <begin position="214"/>
        <end position="236"/>
    </location>
</feature>
<evidence type="ECO:0000313" key="4">
    <source>
        <dbReference type="Proteomes" id="UP001337655"/>
    </source>
</evidence>
<dbReference type="PANTHER" id="PTHR38165">
    <property type="match status" value="1"/>
</dbReference>
<dbReference type="CDD" id="cd09220">
    <property type="entry name" value="GH64-GluB-like"/>
    <property type="match status" value="1"/>
</dbReference>
<feature type="compositionally biased region" description="Basic and acidic residues" evidence="1">
    <location>
        <begin position="1"/>
        <end position="11"/>
    </location>
</feature>
<dbReference type="InterPro" id="IPR032477">
    <property type="entry name" value="Glyco_hydro_64"/>
</dbReference>
<dbReference type="EMBL" id="JAVRRT010000003">
    <property type="protein sequence ID" value="KAK5173553.1"/>
    <property type="molecule type" value="Genomic_DNA"/>
</dbReference>
<feature type="compositionally biased region" description="Low complexity" evidence="1">
    <location>
        <begin position="153"/>
        <end position="179"/>
    </location>
</feature>
<dbReference type="PROSITE" id="PS52006">
    <property type="entry name" value="GH64"/>
    <property type="match status" value="1"/>
</dbReference>
<reference evidence="3 4" key="1">
    <citation type="submission" date="2023-08" db="EMBL/GenBank/DDBJ databases">
        <title>Black Yeasts Isolated from many extreme environments.</title>
        <authorList>
            <person name="Coleine C."/>
            <person name="Stajich J.E."/>
            <person name="Selbmann L."/>
        </authorList>
    </citation>
    <scope>NUCLEOTIDE SEQUENCE [LARGE SCALE GENOMIC DNA]</scope>
    <source>
        <strain evidence="3 4">CCFEE 5935</strain>
    </source>
</reference>
<keyword evidence="4" id="KW-1185">Reference proteome</keyword>
<sequence>MAGLTRVRDISNRASLQDRSLSRRQRGGFLGNLADLSDLWSSPGHDDHGSGPADSVGPPFDPAPGPPGGPQSGNTLLPTFSTQDSTTAEGSTTPTTSSSQPLVISTSVSSTPSVTSSSTSASSFPASTSSTSPSSLIPQSSAPSTSPPPPPSSTGIAPSSSQPTTSSEPGSSAPRSDAPSSPPTPSSTSISSQLSASATPTASSQVVVPTSGIPSSSTVAAPSARPSPSGSVSTSTGNTLQISLVNNLGSSDVHAYVTGLDSTGQVVMLTTSGTYFYPTASGSGAPEEINADVALPMSGPGETTTIRLPDYLSSARVWFADGSLTFYVVETRFGPGLVEPTAMNLNDPSADVNWGFVELTFQADYGLFANLSFVDFVGLPLGIQLQAASNGVFTAPGVPTDAVSQVCDLLQAQAAQDGQPWDDLCVSDANGNLLRVVSPPTIISQDPTAFAGYFDSYVDEIYERYTSSPLTIDTQTSAGLVPCTSDGESLTCAGDPTPFPKPTSEDIFGCNSGPFAISESDNDVHAAIVPRLCAAFNRATLHLQGGDVQPSLPPSSYYTTSPTNWYSAFVHQVEIDGRGYAFSYDDVTPSGAEDVSGSVYAADPEVLTVFVGGTSS</sequence>
<dbReference type="Proteomes" id="UP001337655">
    <property type="component" value="Unassembled WGS sequence"/>
</dbReference>
<dbReference type="PANTHER" id="PTHR38165:SF1">
    <property type="entry name" value="GLUCANASE B"/>
    <property type="match status" value="1"/>
</dbReference>
<feature type="compositionally biased region" description="Low complexity" evidence="1">
    <location>
        <begin position="186"/>
        <end position="200"/>
    </location>
</feature>
<feature type="compositionally biased region" description="Pro residues" evidence="1">
    <location>
        <begin position="59"/>
        <end position="69"/>
    </location>
</feature>
<organism evidence="3 4">
    <name type="scientific">Saxophila tyrrhenica</name>
    <dbReference type="NCBI Taxonomy" id="1690608"/>
    <lineage>
        <taxon>Eukaryota</taxon>
        <taxon>Fungi</taxon>
        <taxon>Dikarya</taxon>
        <taxon>Ascomycota</taxon>
        <taxon>Pezizomycotina</taxon>
        <taxon>Dothideomycetes</taxon>
        <taxon>Dothideomycetidae</taxon>
        <taxon>Mycosphaerellales</taxon>
        <taxon>Extremaceae</taxon>
        <taxon>Saxophila</taxon>
    </lineage>
</organism>